<accession>A0A397TZU9</accession>
<dbReference type="AlphaFoldDB" id="A0A397TZU9"/>
<evidence type="ECO:0000313" key="2">
    <source>
        <dbReference type="Proteomes" id="UP000266673"/>
    </source>
</evidence>
<gene>
    <name evidence="1" type="ORF">C2G38_2126271</name>
</gene>
<reference evidence="1 2" key="1">
    <citation type="submission" date="2018-06" db="EMBL/GenBank/DDBJ databases">
        <title>Comparative genomics reveals the genomic features of Rhizophagus irregularis, R. cerebriforme, R. diaphanum and Gigaspora rosea, and their symbiotic lifestyle signature.</title>
        <authorList>
            <person name="Morin E."/>
            <person name="San Clemente H."/>
            <person name="Chen E.C.H."/>
            <person name="De La Providencia I."/>
            <person name="Hainaut M."/>
            <person name="Kuo A."/>
            <person name="Kohler A."/>
            <person name="Murat C."/>
            <person name="Tang N."/>
            <person name="Roy S."/>
            <person name="Loubradou J."/>
            <person name="Henrissat B."/>
            <person name="Grigoriev I.V."/>
            <person name="Corradi N."/>
            <person name="Roux C."/>
            <person name="Martin F.M."/>
        </authorList>
    </citation>
    <scope>NUCLEOTIDE SEQUENCE [LARGE SCALE GENOMIC DNA]</scope>
    <source>
        <strain evidence="1 2">DAOM 194757</strain>
    </source>
</reference>
<keyword evidence="2" id="KW-1185">Reference proteome</keyword>
<comment type="caution">
    <text evidence="1">The sequence shown here is derived from an EMBL/GenBank/DDBJ whole genome shotgun (WGS) entry which is preliminary data.</text>
</comment>
<name>A0A397TZU9_9GLOM</name>
<dbReference type="Proteomes" id="UP000266673">
    <property type="component" value="Unassembled WGS sequence"/>
</dbReference>
<evidence type="ECO:0000313" key="1">
    <source>
        <dbReference type="EMBL" id="RIB02029.1"/>
    </source>
</evidence>
<dbReference type="EMBL" id="QKWP01002850">
    <property type="protein sequence ID" value="RIB02029.1"/>
    <property type="molecule type" value="Genomic_DNA"/>
</dbReference>
<sequence length="53" mass="6814">MRTEVRVKYIWQNIFLYVLYVLCKNRLLCIGKIYNYMTNIWQKYMYMKFYIKI</sequence>
<protein>
    <submittedName>
        <fullName evidence="1">Uncharacterized protein</fullName>
    </submittedName>
</protein>
<organism evidence="1 2">
    <name type="scientific">Gigaspora rosea</name>
    <dbReference type="NCBI Taxonomy" id="44941"/>
    <lineage>
        <taxon>Eukaryota</taxon>
        <taxon>Fungi</taxon>
        <taxon>Fungi incertae sedis</taxon>
        <taxon>Mucoromycota</taxon>
        <taxon>Glomeromycotina</taxon>
        <taxon>Glomeromycetes</taxon>
        <taxon>Diversisporales</taxon>
        <taxon>Gigasporaceae</taxon>
        <taxon>Gigaspora</taxon>
    </lineage>
</organism>
<proteinExistence type="predicted"/>